<dbReference type="InterPro" id="IPR017896">
    <property type="entry name" value="4Fe4S_Fe-S-bd"/>
</dbReference>
<keyword evidence="3" id="KW-0408">Iron</keyword>
<gene>
    <name evidence="6" type="ORF">C2L80_06775</name>
</gene>
<dbReference type="Gene3D" id="3.30.70.20">
    <property type="match status" value="2"/>
</dbReference>
<dbReference type="PANTHER" id="PTHR43177">
    <property type="entry name" value="PROTEIN NRFC"/>
    <property type="match status" value="1"/>
</dbReference>
<sequence>MTRYGMLIDLERCTGCLACRSACQRQNSLPADMGFIRYEHEEQEAFPNGRPSLVPVQCMHCEDAPCVSVCPTGASYVGAGGLVAVEEGKCIGCLYCVAACPYQVRVRNEETGAVDKCRLCAVSGVDGSHGCTCVDVCPTQARLVGDLDDPDSEISRTIARRNAQPLSVGLTKAKIYYAR</sequence>
<dbReference type="Pfam" id="PF13247">
    <property type="entry name" value="Fer4_11"/>
    <property type="match status" value="1"/>
</dbReference>
<proteinExistence type="predicted"/>
<evidence type="ECO:0000259" key="5">
    <source>
        <dbReference type="PROSITE" id="PS51379"/>
    </source>
</evidence>
<organism evidence="6 7">
    <name type="scientific">Rubneribacter badeniensis</name>
    <dbReference type="NCBI Taxonomy" id="2070688"/>
    <lineage>
        <taxon>Bacteria</taxon>
        <taxon>Bacillati</taxon>
        <taxon>Actinomycetota</taxon>
        <taxon>Coriobacteriia</taxon>
        <taxon>Eggerthellales</taxon>
        <taxon>Eggerthellaceae</taxon>
        <taxon>Rubneribacter</taxon>
    </lineage>
</organism>
<dbReference type="EMBL" id="PPEL01000032">
    <property type="protein sequence ID" value="PNV65414.1"/>
    <property type="molecule type" value="Genomic_DNA"/>
</dbReference>
<dbReference type="CDD" id="cd10551">
    <property type="entry name" value="PsrB"/>
    <property type="match status" value="1"/>
</dbReference>
<evidence type="ECO:0000313" key="7">
    <source>
        <dbReference type="Proteomes" id="UP000236488"/>
    </source>
</evidence>
<feature type="domain" description="4Fe-4S ferredoxin-type" evidence="5">
    <location>
        <begin position="49"/>
        <end position="80"/>
    </location>
</feature>
<reference evidence="6 7" key="1">
    <citation type="journal article" date="2018" name="Int. J. Syst. Evol. Microbiol.">
        <title>Rubneribacter badeniensis gen. nov., sp. nov. and Enteroscipio rubneri gen. nov., sp. nov., new members of the Eggerthellaceae isolated from human faeces.</title>
        <authorList>
            <person name="Danylec N."/>
            <person name="Gobl A."/>
            <person name="Stoll D.A."/>
            <person name="Hetzer B."/>
            <person name="Kulling S.E."/>
            <person name="Huch M."/>
        </authorList>
    </citation>
    <scope>NUCLEOTIDE SEQUENCE [LARGE SCALE GENOMIC DNA]</scope>
    <source>
        <strain evidence="6 7">ResAG-85</strain>
    </source>
</reference>
<dbReference type="GO" id="GO:0046872">
    <property type="term" value="F:metal ion binding"/>
    <property type="evidence" value="ECO:0007669"/>
    <property type="project" value="UniProtKB-KW"/>
</dbReference>
<comment type="caution">
    <text evidence="6">The sequence shown here is derived from an EMBL/GenBank/DDBJ whole genome shotgun (WGS) entry which is preliminary data.</text>
</comment>
<keyword evidence="1" id="KW-0004">4Fe-4S</keyword>
<keyword evidence="2" id="KW-0479">Metal-binding</keyword>
<protein>
    <submittedName>
        <fullName evidence="6">4Fe-4S ferredoxin</fullName>
    </submittedName>
</protein>
<evidence type="ECO:0000256" key="1">
    <source>
        <dbReference type="ARBA" id="ARBA00022485"/>
    </source>
</evidence>
<dbReference type="RefSeq" id="WP_103262901.1">
    <property type="nucleotide sequence ID" value="NZ_PPEL01000032.1"/>
</dbReference>
<dbReference type="InterPro" id="IPR017900">
    <property type="entry name" value="4Fe4S_Fe_S_CS"/>
</dbReference>
<feature type="domain" description="4Fe-4S ferredoxin-type" evidence="5">
    <location>
        <begin position="81"/>
        <end position="110"/>
    </location>
</feature>
<dbReference type="GO" id="GO:0051539">
    <property type="term" value="F:4 iron, 4 sulfur cluster binding"/>
    <property type="evidence" value="ECO:0007669"/>
    <property type="project" value="UniProtKB-KW"/>
</dbReference>
<accession>A0A2K2U559</accession>
<feature type="domain" description="4Fe-4S ferredoxin-type" evidence="5">
    <location>
        <begin position="4"/>
        <end position="34"/>
    </location>
</feature>
<dbReference type="AlphaFoldDB" id="A0A2K2U559"/>
<evidence type="ECO:0000256" key="3">
    <source>
        <dbReference type="ARBA" id="ARBA00023004"/>
    </source>
</evidence>
<evidence type="ECO:0000256" key="2">
    <source>
        <dbReference type="ARBA" id="ARBA00022723"/>
    </source>
</evidence>
<dbReference type="PROSITE" id="PS00198">
    <property type="entry name" value="4FE4S_FER_1"/>
    <property type="match status" value="1"/>
</dbReference>
<keyword evidence="7" id="KW-1185">Reference proteome</keyword>
<dbReference type="PANTHER" id="PTHR43177:SF3">
    <property type="entry name" value="PROTEIN NRFC HOMOLOG"/>
    <property type="match status" value="1"/>
</dbReference>
<dbReference type="PROSITE" id="PS51379">
    <property type="entry name" value="4FE4S_FER_2"/>
    <property type="match status" value="3"/>
</dbReference>
<name>A0A2K2U559_9ACTN</name>
<dbReference type="SUPFAM" id="SSF54862">
    <property type="entry name" value="4Fe-4S ferredoxins"/>
    <property type="match status" value="1"/>
</dbReference>
<dbReference type="Pfam" id="PF12797">
    <property type="entry name" value="Fer4_2"/>
    <property type="match status" value="1"/>
</dbReference>
<dbReference type="Proteomes" id="UP000236488">
    <property type="component" value="Unassembled WGS sequence"/>
</dbReference>
<dbReference type="InterPro" id="IPR050954">
    <property type="entry name" value="ET_IronSulfur_Cluster-Binding"/>
</dbReference>
<keyword evidence="4" id="KW-0411">Iron-sulfur</keyword>
<evidence type="ECO:0000256" key="4">
    <source>
        <dbReference type="ARBA" id="ARBA00023014"/>
    </source>
</evidence>
<evidence type="ECO:0000313" key="6">
    <source>
        <dbReference type="EMBL" id="PNV65414.1"/>
    </source>
</evidence>